<comment type="caution">
    <text evidence="1">The sequence shown here is derived from an EMBL/GenBank/DDBJ whole genome shotgun (WGS) entry which is preliminary data.</text>
</comment>
<dbReference type="EMBL" id="WTXG01000114">
    <property type="protein sequence ID" value="KAI0292659.1"/>
    <property type="molecule type" value="Genomic_DNA"/>
</dbReference>
<accession>A0AAD4LWB8</accession>
<name>A0AAD4LWB8_9AGAM</name>
<proteinExistence type="predicted"/>
<evidence type="ECO:0000313" key="2">
    <source>
        <dbReference type="Proteomes" id="UP001203297"/>
    </source>
</evidence>
<dbReference type="Proteomes" id="UP001203297">
    <property type="component" value="Unassembled WGS sequence"/>
</dbReference>
<dbReference type="AlphaFoldDB" id="A0AAD4LWB8"/>
<gene>
    <name evidence="1" type="ORF">B0F90DRAFT_228310</name>
</gene>
<evidence type="ECO:0000313" key="1">
    <source>
        <dbReference type="EMBL" id="KAI0292659.1"/>
    </source>
</evidence>
<reference evidence="1" key="1">
    <citation type="journal article" date="2022" name="New Phytol.">
        <title>Evolutionary transition to the ectomycorrhizal habit in the genomes of a hyperdiverse lineage of mushroom-forming fungi.</title>
        <authorList>
            <person name="Looney B."/>
            <person name="Miyauchi S."/>
            <person name="Morin E."/>
            <person name="Drula E."/>
            <person name="Courty P.E."/>
            <person name="Kohler A."/>
            <person name="Kuo A."/>
            <person name="LaButti K."/>
            <person name="Pangilinan J."/>
            <person name="Lipzen A."/>
            <person name="Riley R."/>
            <person name="Andreopoulos W."/>
            <person name="He G."/>
            <person name="Johnson J."/>
            <person name="Nolan M."/>
            <person name="Tritt A."/>
            <person name="Barry K.W."/>
            <person name="Grigoriev I.V."/>
            <person name="Nagy L.G."/>
            <person name="Hibbett D."/>
            <person name="Henrissat B."/>
            <person name="Matheny P.B."/>
            <person name="Labbe J."/>
            <person name="Martin F.M."/>
        </authorList>
    </citation>
    <scope>NUCLEOTIDE SEQUENCE</scope>
    <source>
        <strain evidence="1">BPL690</strain>
    </source>
</reference>
<organism evidence="1 2">
    <name type="scientific">Multifurca ochricompacta</name>
    <dbReference type="NCBI Taxonomy" id="376703"/>
    <lineage>
        <taxon>Eukaryota</taxon>
        <taxon>Fungi</taxon>
        <taxon>Dikarya</taxon>
        <taxon>Basidiomycota</taxon>
        <taxon>Agaricomycotina</taxon>
        <taxon>Agaricomycetes</taxon>
        <taxon>Russulales</taxon>
        <taxon>Russulaceae</taxon>
        <taxon>Multifurca</taxon>
    </lineage>
</organism>
<protein>
    <submittedName>
        <fullName evidence="1">Uncharacterized protein</fullName>
    </submittedName>
</protein>
<keyword evidence="2" id="KW-1185">Reference proteome</keyword>
<sequence>MLNARAILHLVIHISFPNVRRYVRDVLKRLLDPHKPHFAIRVWIYDVDENSGQSMTSETPSQPRASPLYYASQFGLTCRKWINMARSDQSLSVWSYIRKITFARMTRMTW</sequence>